<keyword evidence="2" id="KW-0012">Acyltransferase</keyword>
<evidence type="ECO:0000259" key="4">
    <source>
        <dbReference type="PROSITE" id="PS51186"/>
    </source>
</evidence>
<dbReference type="Pfam" id="PF00583">
    <property type="entry name" value="Acetyltransf_1"/>
    <property type="match status" value="1"/>
</dbReference>
<dbReference type="CDD" id="cd04301">
    <property type="entry name" value="NAT_SF"/>
    <property type="match status" value="1"/>
</dbReference>
<protein>
    <submittedName>
        <fullName evidence="5">N-acetyltransferase Ard1 like protein</fullName>
    </submittedName>
</protein>
<comment type="caution">
    <text evidence="5">The sequence shown here is derived from an EMBL/GenBank/DDBJ whole genome shotgun (WGS) entry which is preliminary data.</text>
</comment>
<keyword evidence="1" id="KW-0808">Transferase</keyword>
<dbReference type="AlphaFoldDB" id="A0AAD8PDX5"/>
<dbReference type="GO" id="GO:0031415">
    <property type="term" value="C:NatA complex"/>
    <property type="evidence" value="ECO:0007669"/>
    <property type="project" value="InterPro"/>
</dbReference>
<dbReference type="PROSITE" id="PS51186">
    <property type="entry name" value="GNAT"/>
    <property type="match status" value="1"/>
</dbReference>
<dbReference type="InterPro" id="IPR016181">
    <property type="entry name" value="Acyl_CoA_acyltransferase"/>
</dbReference>
<evidence type="ECO:0000256" key="1">
    <source>
        <dbReference type="ARBA" id="ARBA00022679"/>
    </source>
</evidence>
<proteinExistence type="inferred from homology"/>
<dbReference type="PANTHER" id="PTHR23091:SF4">
    <property type="entry name" value="N-TERMINAL AMINO-ACID N(ALPHA)-ACETYLTRANSFERASE NATA"/>
    <property type="match status" value="1"/>
</dbReference>
<comment type="similarity">
    <text evidence="3">Belongs to the acetyltransferase family. ARD1 subfamily.</text>
</comment>
<dbReference type="GO" id="GO:1990190">
    <property type="term" value="F:protein-N-terminal-glutamate acetyltransferase activity"/>
    <property type="evidence" value="ECO:0007669"/>
    <property type="project" value="TreeGrafter"/>
</dbReference>
<evidence type="ECO:0000256" key="2">
    <source>
        <dbReference type="ARBA" id="ARBA00023315"/>
    </source>
</evidence>
<accession>A0AAD8PDX5</accession>
<reference evidence="5" key="1">
    <citation type="submission" date="2023-08" db="EMBL/GenBank/DDBJ databases">
        <title>Draft sequence of the Babesia gibsoni genome.</title>
        <authorList>
            <person name="Yamagishi J.Y."/>
            <person name="Xuan X.X."/>
        </authorList>
    </citation>
    <scope>NUCLEOTIDE SEQUENCE</scope>
    <source>
        <strain evidence="5">Azabu</strain>
    </source>
</reference>
<dbReference type="PANTHER" id="PTHR23091">
    <property type="entry name" value="N-TERMINAL ACETYLTRANSFERASE"/>
    <property type="match status" value="1"/>
</dbReference>
<keyword evidence="6" id="KW-1185">Reference proteome</keyword>
<feature type="domain" description="N-acetyltransferase" evidence="4">
    <location>
        <begin position="2"/>
        <end position="151"/>
    </location>
</feature>
<evidence type="ECO:0000313" key="6">
    <source>
        <dbReference type="Proteomes" id="UP001230268"/>
    </source>
</evidence>
<organism evidence="5 6">
    <name type="scientific">Babesia gibsoni</name>
    <dbReference type="NCBI Taxonomy" id="33632"/>
    <lineage>
        <taxon>Eukaryota</taxon>
        <taxon>Sar</taxon>
        <taxon>Alveolata</taxon>
        <taxon>Apicomplexa</taxon>
        <taxon>Aconoidasida</taxon>
        <taxon>Piroplasmida</taxon>
        <taxon>Babesiidae</taxon>
        <taxon>Babesia</taxon>
    </lineage>
</organism>
<dbReference type="EMBL" id="JAVEPI010000003">
    <property type="protein sequence ID" value="KAK1442816.1"/>
    <property type="molecule type" value="Genomic_DNA"/>
</dbReference>
<dbReference type="Proteomes" id="UP001230268">
    <property type="component" value="Unassembled WGS sequence"/>
</dbReference>
<gene>
    <name evidence="5" type="ORF">BgAZ_303340</name>
</gene>
<dbReference type="GO" id="GO:1990189">
    <property type="term" value="F:protein N-terminal-serine acetyltransferase activity"/>
    <property type="evidence" value="ECO:0007669"/>
    <property type="project" value="TreeGrafter"/>
</dbReference>
<sequence>MLTCRRATMFDLVGTSDCNLVNVIENYQMKYYFYHLLSWPQLTNIAVTPSGKVCGYSMAKLEEDIERAGHVTAVGILRSYRGLGIASTLIRLTQEPMAAVYGCDAVYLYVRVTNWAAFSLYKNKLGYSIDEVVKEYFYDKEDAYSMKLTFPEAKERRRQASKPKAVSA</sequence>
<name>A0AAD8PDX5_BABGI</name>
<dbReference type="Gene3D" id="3.40.630.30">
    <property type="match status" value="1"/>
</dbReference>
<dbReference type="InterPro" id="IPR045047">
    <property type="entry name" value="Ard1-like"/>
</dbReference>
<dbReference type="InterPro" id="IPR000182">
    <property type="entry name" value="GNAT_dom"/>
</dbReference>
<evidence type="ECO:0000313" key="5">
    <source>
        <dbReference type="EMBL" id="KAK1442816.1"/>
    </source>
</evidence>
<dbReference type="SUPFAM" id="SSF55729">
    <property type="entry name" value="Acyl-CoA N-acyltransferases (Nat)"/>
    <property type="match status" value="1"/>
</dbReference>
<evidence type="ECO:0000256" key="3">
    <source>
        <dbReference type="ARBA" id="ARBA00025786"/>
    </source>
</evidence>